<dbReference type="Gene3D" id="3.40.50.300">
    <property type="entry name" value="P-loop containing nucleotide triphosphate hydrolases"/>
    <property type="match status" value="1"/>
</dbReference>
<evidence type="ECO:0000313" key="11">
    <source>
        <dbReference type="Proteomes" id="UP000822476"/>
    </source>
</evidence>
<dbReference type="Pfam" id="PF07683">
    <property type="entry name" value="CobW_C"/>
    <property type="match status" value="1"/>
</dbReference>
<dbReference type="SUPFAM" id="SSF90002">
    <property type="entry name" value="Hypothetical protein YjiA, C-terminal domain"/>
    <property type="match status" value="1"/>
</dbReference>
<comment type="similarity">
    <text evidence="6">Belongs to the SIMIBI class G3E GTPase family. ZNG1 subfamily.</text>
</comment>
<dbReference type="PANTHER" id="PTHR13748">
    <property type="entry name" value="COBW-RELATED"/>
    <property type="match status" value="1"/>
</dbReference>
<keyword evidence="2" id="KW-0378">Hydrolase</keyword>
<protein>
    <recommendedName>
        <fullName evidence="12">CobW C-terminal domain-containing protein</fullName>
    </recommendedName>
</protein>
<comment type="catalytic activity">
    <reaction evidence="7">
        <text>GTP + H2O = GDP + phosphate + H(+)</text>
        <dbReference type="Rhea" id="RHEA:19669"/>
        <dbReference type="ChEBI" id="CHEBI:15377"/>
        <dbReference type="ChEBI" id="CHEBI:15378"/>
        <dbReference type="ChEBI" id="CHEBI:37565"/>
        <dbReference type="ChEBI" id="CHEBI:43474"/>
        <dbReference type="ChEBI" id="CHEBI:58189"/>
    </reaction>
    <physiologicalReaction direction="left-to-right" evidence="7">
        <dbReference type="Rhea" id="RHEA:19670"/>
    </physiologicalReaction>
</comment>
<evidence type="ECO:0008006" key="12">
    <source>
        <dbReference type="Google" id="ProtNLM"/>
    </source>
</evidence>
<evidence type="ECO:0000259" key="8">
    <source>
        <dbReference type="Pfam" id="PF02492"/>
    </source>
</evidence>
<dbReference type="CDD" id="cd03112">
    <property type="entry name" value="CobW-like"/>
    <property type="match status" value="1"/>
</dbReference>
<comment type="caution">
    <text evidence="10">The sequence shown here is derived from an EMBL/GenBank/DDBJ whole genome shotgun (WGS) entry which is preliminary data.</text>
</comment>
<proteinExistence type="inferred from homology"/>
<dbReference type="Proteomes" id="UP000822476">
    <property type="component" value="Unassembled WGS sequence"/>
</dbReference>
<dbReference type="Pfam" id="PF02492">
    <property type="entry name" value="cobW"/>
    <property type="match status" value="1"/>
</dbReference>
<feature type="domain" description="CobW C-terminal" evidence="9">
    <location>
        <begin position="253"/>
        <end position="356"/>
    </location>
</feature>
<keyword evidence="5" id="KW-0143">Chaperone</keyword>
<dbReference type="PANTHER" id="PTHR13748:SF31">
    <property type="entry name" value="ZINC-REGULATED GTPASE METALLOPROTEIN ACTIVATOR 1A-RELATED"/>
    <property type="match status" value="1"/>
</dbReference>
<dbReference type="InterPro" id="IPR027417">
    <property type="entry name" value="P-loop_NTPase"/>
</dbReference>
<evidence type="ECO:0000256" key="4">
    <source>
        <dbReference type="ARBA" id="ARBA00023134"/>
    </source>
</evidence>
<evidence type="ECO:0000256" key="1">
    <source>
        <dbReference type="ARBA" id="ARBA00022741"/>
    </source>
</evidence>
<feature type="domain" description="CobW/HypB/UreG nucleotide-binding" evidence="8">
    <location>
        <begin position="22"/>
        <end position="208"/>
    </location>
</feature>
<dbReference type="InterPro" id="IPR036627">
    <property type="entry name" value="CobW-likC_sf"/>
</dbReference>
<dbReference type="OrthoDB" id="258627at2759"/>
<keyword evidence="4" id="KW-0342">GTP-binding</keyword>
<dbReference type="InterPro" id="IPR011629">
    <property type="entry name" value="CobW-like_C"/>
</dbReference>
<organism evidence="10 11">
    <name type="scientific">Paragonimus skrjabini miyazakii</name>
    <dbReference type="NCBI Taxonomy" id="59628"/>
    <lineage>
        <taxon>Eukaryota</taxon>
        <taxon>Metazoa</taxon>
        <taxon>Spiralia</taxon>
        <taxon>Lophotrochozoa</taxon>
        <taxon>Platyhelminthes</taxon>
        <taxon>Trematoda</taxon>
        <taxon>Digenea</taxon>
        <taxon>Plagiorchiida</taxon>
        <taxon>Troglotremata</taxon>
        <taxon>Troglotrematidae</taxon>
        <taxon>Paragonimus</taxon>
    </lineage>
</organism>
<dbReference type="InterPro" id="IPR003495">
    <property type="entry name" value="CobW/HypB/UreG_nucleotide-bd"/>
</dbReference>
<dbReference type="SUPFAM" id="SSF52540">
    <property type="entry name" value="P-loop containing nucleoside triphosphate hydrolases"/>
    <property type="match status" value="1"/>
</dbReference>
<keyword evidence="1" id="KW-0547">Nucleotide-binding</keyword>
<evidence type="ECO:0000256" key="7">
    <source>
        <dbReference type="ARBA" id="ARBA00049117"/>
    </source>
</evidence>
<keyword evidence="3" id="KW-0862">Zinc</keyword>
<evidence type="ECO:0000256" key="3">
    <source>
        <dbReference type="ARBA" id="ARBA00022833"/>
    </source>
</evidence>
<dbReference type="InterPro" id="IPR051316">
    <property type="entry name" value="Zinc-reg_GTPase_activator"/>
</dbReference>
<dbReference type="AlphaFoldDB" id="A0A8S9YI12"/>
<name>A0A8S9YI12_9TREM</name>
<gene>
    <name evidence="10" type="ORF">EG68_09345</name>
</gene>
<evidence type="ECO:0000256" key="2">
    <source>
        <dbReference type="ARBA" id="ARBA00022801"/>
    </source>
</evidence>
<dbReference type="EMBL" id="JTDE01005124">
    <property type="protein sequence ID" value="KAF7251354.1"/>
    <property type="molecule type" value="Genomic_DNA"/>
</dbReference>
<dbReference type="GO" id="GO:0005737">
    <property type="term" value="C:cytoplasm"/>
    <property type="evidence" value="ECO:0007669"/>
    <property type="project" value="TreeGrafter"/>
</dbReference>
<evidence type="ECO:0000256" key="5">
    <source>
        <dbReference type="ARBA" id="ARBA00023186"/>
    </source>
</evidence>
<evidence type="ECO:0000259" key="9">
    <source>
        <dbReference type="Pfam" id="PF07683"/>
    </source>
</evidence>
<accession>A0A8S9YI12</accession>
<keyword evidence="11" id="KW-1185">Reference proteome</keyword>
<evidence type="ECO:0000313" key="10">
    <source>
        <dbReference type="EMBL" id="KAF7251354.1"/>
    </source>
</evidence>
<dbReference type="Gene3D" id="3.30.1220.10">
    <property type="entry name" value="CobW-like, C-terminal domain"/>
    <property type="match status" value="1"/>
</dbReference>
<dbReference type="GO" id="GO:0005525">
    <property type="term" value="F:GTP binding"/>
    <property type="evidence" value="ECO:0007669"/>
    <property type="project" value="UniProtKB-KW"/>
</dbReference>
<reference evidence="10" key="1">
    <citation type="submission" date="2019-07" db="EMBL/GenBank/DDBJ databases">
        <title>Annotation for the trematode Paragonimus miyazaki's.</title>
        <authorList>
            <person name="Choi Y.-J."/>
        </authorList>
    </citation>
    <scope>NUCLEOTIDE SEQUENCE</scope>
    <source>
        <strain evidence="10">Japan</strain>
    </source>
</reference>
<evidence type="ECO:0000256" key="6">
    <source>
        <dbReference type="ARBA" id="ARBA00034320"/>
    </source>
</evidence>
<sequence>MDSEEVPELVGLLDDGAPKKVPVTILTGYLGAGKTTLLNYILTQAHGKRIAVILNDFGEGSALESSVSIKQQTGDMFEEWLELRNGCLCCSLKDPGVKAIESLMKKRGDFDYVLIETTGLADPGPIAAIFWMDECLCSQLYLDGIVTLLDSKYCLDQLSDRFPGKTNDCERQIALADVLILNKTDLVSDATRRIVVERVRAINSAARLLETSFSQVNLDDILDLDMYSSNPPLDAFEPPNSTSNGVSHLDGRITTVTIELSEPVVRKSFENFIENLLWEKSVFSADGEPIIVMRLKGFVRFLGDDSVFTIQGVNELYELTIVPKSHLDRFRSQALRLIFIGRNLCSSTLYKALQECIAV</sequence>
<dbReference type="GO" id="GO:0016787">
    <property type="term" value="F:hydrolase activity"/>
    <property type="evidence" value="ECO:0007669"/>
    <property type="project" value="UniProtKB-KW"/>
</dbReference>